<feature type="binding site" evidence="2">
    <location>
        <position position="307"/>
    </location>
    <ligand>
        <name>Zn(2+)</name>
        <dbReference type="ChEBI" id="CHEBI:29105"/>
        <note>catalytic</note>
    </ligand>
</feature>
<dbReference type="AlphaFoldDB" id="A0A326U036"/>
<gene>
    <name evidence="4" type="ORF">EI42_05028</name>
</gene>
<dbReference type="OrthoDB" id="9772308at2"/>
<dbReference type="GO" id="GO:0046872">
    <property type="term" value="F:metal ion binding"/>
    <property type="evidence" value="ECO:0007669"/>
    <property type="project" value="UniProtKB-KW"/>
</dbReference>
<keyword evidence="2" id="KW-0862">Zinc</keyword>
<dbReference type="PRINTS" id="PR00998">
    <property type="entry name" value="CRBOXYPTASET"/>
</dbReference>
<dbReference type="EC" id="3.4.17.19" evidence="1"/>
<dbReference type="PANTHER" id="PTHR34217">
    <property type="entry name" value="METAL-DEPENDENT CARBOXYPEPTIDASE"/>
    <property type="match status" value="1"/>
</dbReference>
<keyword evidence="1" id="KW-0645">Protease</keyword>
<keyword evidence="5" id="KW-1185">Reference proteome</keyword>
<feature type="active site" description="Proton donor/acceptor" evidence="3">
    <location>
        <position position="278"/>
    </location>
</feature>
<evidence type="ECO:0000256" key="2">
    <source>
        <dbReference type="PIRSR" id="PIRSR006615-1"/>
    </source>
</evidence>
<keyword evidence="1 2" id="KW-0479">Metal-binding</keyword>
<organism evidence="4 5">
    <name type="scientific">Thermosporothrix hazakensis</name>
    <dbReference type="NCBI Taxonomy" id="644383"/>
    <lineage>
        <taxon>Bacteria</taxon>
        <taxon>Bacillati</taxon>
        <taxon>Chloroflexota</taxon>
        <taxon>Ktedonobacteria</taxon>
        <taxon>Ktedonobacterales</taxon>
        <taxon>Thermosporotrichaceae</taxon>
        <taxon>Thermosporothrix</taxon>
    </lineage>
</organism>
<reference evidence="4 5" key="1">
    <citation type="submission" date="2018-06" db="EMBL/GenBank/DDBJ databases">
        <title>Genomic Encyclopedia of Archaeal and Bacterial Type Strains, Phase II (KMG-II): from individual species to whole genera.</title>
        <authorList>
            <person name="Goeker M."/>
        </authorList>
    </citation>
    <scope>NUCLEOTIDE SEQUENCE [LARGE SCALE GENOMIC DNA]</scope>
    <source>
        <strain evidence="4 5">ATCC BAA-1881</strain>
    </source>
</reference>
<accession>A0A326U036</accession>
<dbReference type="InterPro" id="IPR001333">
    <property type="entry name" value="Peptidase_M32_Taq"/>
</dbReference>
<proteinExistence type="inferred from homology"/>
<comment type="caution">
    <text evidence="4">The sequence shown here is derived from an EMBL/GenBank/DDBJ whole genome shotgun (WGS) entry which is preliminary data.</text>
</comment>
<evidence type="ECO:0000313" key="4">
    <source>
        <dbReference type="EMBL" id="PZW23406.1"/>
    </source>
</evidence>
<keyword evidence="1 4" id="KW-0121">Carboxypeptidase</keyword>
<evidence type="ECO:0000313" key="5">
    <source>
        <dbReference type="Proteomes" id="UP000248806"/>
    </source>
</evidence>
<keyword evidence="1" id="KW-0482">Metalloprotease</keyword>
<comment type="function">
    <text evidence="1">Broad specificity carboxypetidase that releases amino acids sequentially from the C-terminus, including neutral, aromatic, polar and basic residues.</text>
</comment>
<dbReference type="RefSeq" id="WP_111325316.1">
    <property type="nucleotide sequence ID" value="NZ_BIFX01000001.1"/>
</dbReference>
<evidence type="ECO:0000256" key="3">
    <source>
        <dbReference type="PIRSR" id="PIRSR006615-2"/>
    </source>
</evidence>
<dbReference type="PROSITE" id="PS52034">
    <property type="entry name" value="PEPTIDASE_M32"/>
    <property type="match status" value="1"/>
</dbReference>
<dbReference type="GO" id="GO:0004181">
    <property type="term" value="F:metallocarboxypeptidase activity"/>
    <property type="evidence" value="ECO:0007669"/>
    <property type="project" value="UniProtKB-UniRule"/>
</dbReference>
<keyword evidence="1" id="KW-0378">Hydrolase</keyword>
<comment type="cofactor">
    <cofactor evidence="2">
        <name>Zn(2+)</name>
        <dbReference type="ChEBI" id="CHEBI:29105"/>
    </cofactor>
    <text evidence="2">Binds 1 zinc ion per subunit.</text>
</comment>
<feature type="binding site" evidence="2">
    <location>
        <position position="281"/>
    </location>
    <ligand>
        <name>Zn(2+)</name>
        <dbReference type="ChEBI" id="CHEBI:29105"/>
        <note>catalytic</note>
    </ligand>
</feature>
<comment type="similarity">
    <text evidence="1">Belongs to the peptidase M32 family.</text>
</comment>
<name>A0A326U036_THEHA</name>
<protein>
    <recommendedName>
        <fullName evidence="1">Metal-dependent carboxypeptidase</fullName>
        <ecNumber evidence="1">3.4.17.19</ecNumber>
    </recommendedName>
</protein>
<dbReference type="Gene3D" id="1.10.1370.30">
    <property type="match status" value="1"/>
</dbReference>
<feature type="binding site" evidence="2">
    <location>
        <position position="277"/>
    </location>
    <ligand>
        <name>Zn(2+)</name>
        <dbReference type="ChEBI" id="CHEBI:29105"/>
        <note>catalytic</note>
    </ligand>
</feature>
<dbReference type="Proteomes" id="UP000248806">
    <property type="component" value="Unassembled WGS sequence"/>
</dbReference>
<dbReference type="PIRSF" id="PIRSF006615">
    <property type="entry name" value="Zn_crbxpep_Taq"/>
    <property type="match status" value="1"/>
</dbReference>
<dbReference type="GO" id="GO:0006508">
    <property type="term" value="P:proteolysis"/>
    <property type="evidence" value="ECO:0007669"/>
    <property type="project" value="UniProtKB-UniRule"/>
</dbReference>
<sequence>MAEQKIDFTRSDDRINTLLEYVQEIVDLSSLAALADWDQQTAMPDGANEVRGHQMATMSGLVHDRQTSPQLGELLKSLEDVVHQPQYSDADRALVRDTRRAYDFAVKLPRELVKEMEIARVDAFNTWVKARANNDFGLFAPKLKKIIEFQREVADRWGYKETRYDALLDAYEPGFTAAKVSALFEPVRDVSKTMLKRIQQSGNKVDMSSVSGQRFDVEKQKELCIKALKAMGYDFNRGELRVSAHPFTTSFGSPFDVRVTTRYQEDYLPMGLMGALHEGGHAVYEQGVAPTLVRTPLASGATMGVHESQSRLWENIIGRSTAFWKGQFGLVRECFPEQFQQVSAETFARALNNVEASLIRVEADEVTYNLHIIIRFEMERAMMNEDVSVESLPSMWNAKYQDYLGITPDSDANGILQDVHWTSGFGYFPSYTFGNLYSAQIYNTLRKAYPDFDERLAGGDVSFVLNWLRENLYAYGTIYQPEELIQRVTGEAPNPQYLVDYLTNKFSQIYNL</sequence>
<evidence type="ECO:0000256" key="1">
    <source>
        <dbReference type="PIRNR" id="PIRNR006615"/>
    </source>
</evidence>
<dbReference type="EMBL" id="QKUF01000026">
    <property type="protein sequence ID" value="PZW23406.1"/>
    <property type="molecule type" value="Genomic_DNA"/>
</dbReference>
<dbReference type="PANTHER" id="PTHR34217:SF1">
    <property type="entry name" value="CARBOXYPEPTIDASE 1"/>
    <property type="match status" value="1"/>
</dbReference>
<comment type="catalytic activity">
    <reaction evidence="1">
        <text>Release of a C-terminal amino acid with broad specificity, except for -Pro.</text>
        <dbReference type="EC" id="3.4.17.19"/>
    </reaction>
</comment>
<dbReference type="Pfam" id="PF02074">
    <property type="entry name" value="Peptidase_M32"/>
    <property type="match status" value="1"/>
</dbReference>
<dbReference type="CDD" id="cd06460">
    <property type="entry name" value="M32_Taq"/>
    <property type="match status" value="1"/>
</dbReference>
<dbReference type="SUPFAM" id="SSF55486">
    <property type="entry name" value="Metalloproteases ('zincins'), catalytic domain"/>
    <property type="match status" value="1"/>
</dbReference>